<proteinExistence type="predicted"/>
<dbReference type="OrthoDB" id="4089405at2759"/>
<organism evidence="1 2">
    <name type="scientific">Hyphopichia burtonii NRRL Y-1933</name>
    <dbReference type="NCBI Taxonomy" id="984485"/>
    <lineage>
        <taxon>Eukaryota</taxon>
        <taxon>Fungi</taxon>
        <taxon>Dikarya</taxon>
        <taxon>Ascomycota</taxon>
        <taxon>Saccharomycotina</taxon>
        <taxon>Pichiomycetes</taxon>
        <taxon>Debaryomycetaceae</taxon>
        <taxon>Hyphopichia</taxon>
    </lineage>
</organism>
<dbReference type="Proteomes" id="UP000095085">
    <property type="component" value="Unassembled WGS sequence"/>
</dbReference>
<evidence type="ECO:0000313" key="1">
    <source>
        <dbReference type="EMBL" id="ODV65818.1"/>
    </source>
</evidence>
<sequence length="389" mass="44851">MIRRTLLRNNLRLFGTSARRLNANPFLYIKDFETLNTKINDNLLSLKNPNDDLIIQAIKACNDLQKDIHDYDKFWQDPTNEKLSKKISEILFNENITFDKELLTKILLLKLPIVINIKILQVFYERNPSSHIDKSIALIPFRHSIFNGDLKNSLKIIDLTTGHPNYINYRNDQLKSGFSKLMLTAAGITLFSKVGVQQIIDLGYLSSSWRHLGSINSMILTYLLNSSFFITIVKFGRTLKSSGGDFLTWQKGTFYNHWFKHSDEMLMCSKLMEADFKLNNYTENSPELVEELCREDINVSGGGSVLKPGLTRDGHKVRLLAPKDNIEDLKLQAYWMSGGDGFEWVEPDQDPAELIWRKHLDKFNKPSLNNGDSTKKLKWAEELIDEKKN</sequence>
<protein>
    <submittedName>
        <fullName evidence="1">Uncharacterized protein</fullName>
    </submittedName>
</protein>
<gene>
    <name evidence="1" type="ORF">HYPBUDRAFT_126758</name>
</gene>
<accession>A0A1E4REX5</accession>
<keyword evidence="2" id="KW-1185">Reference proteome</keyword>
<dbReference type="GeneID" id="30993911"/>
<evidence type="ECO:0000313" key="2">
    <source>
        <dbReference type="Proteomes" id="UP000095085"/>
    </source>
</evidence>
<reference evidence="2" key="1">
    <citation type="submission" date="2016-05" db="EMBL/GenBank/DDBJ databases">
        <title>Comparative genomics of biotechnologically important yeasts.</title>
        <authorList>
            <consortium name="DOE Joint Genome Institute"/>
            <person name="Riley R."/>
            <person name="Haridas S."/>
            <person name="Wolfe K.H."/>
            <person name="Lopes M.R."/>
            <person name="Hittinger C.T."/>
            <person name="Goker M."/>
            <person name="Salamov A."/>
            <person name="Wisecaver J."/>
            <person name="Long T.M."/>
            <person name="Aerts A.L."/>
            <person name="Barry K."/>
            <person name="Choi C."/>
            <person name="Clum A."/>
            <person name="Coughlan A.Y."/>
            <person name="Deshpande S."/>
            <person name="Douglass A.P."/>
            <person name="Hanson S.J."/>
            <person name="Klenk H.-P."/>
            <person name="Labutti K."/>
            <person name="Lapidus A."/>
            <person name="Lindquist E."/>
            <person name="Lipzen A."/>
            <person name="Meier-Kolthoff J.P."/>
            <person name="Ohm R.A."/>
            <person name="Otillar R.P."/>
            <person name="Pangilinan J."/>
            <person name="Peng Y."/>
            <person name="Rokas A."/>
            <person name="Rosa C.A."/>
            <person name="Scheuner C."/>
            <person name="Sibirny A.A."/>
            <person name="Slot J.C."/>
            <person name="Stielow J.B."/>
            <person name="Sun H."/>
            <person name="Kurtzman C.P."/>
            <person name="Blackwell M."/>
            <person name="Grigoriev I.V."/>
            <person name="Jeffries T.W."/>
        </authorList>
    </citation>
    <scope>NUCLEOTIDE SEQUENCE [LARGE SCALE GENOMIC DNA]</scope>
    <source>
        <strain evidence="2">NRRL Y-1933</strain>
    </source>
</reference>
<dbReference type="STRING" id="984485.A0A1E4REX5"/>
<dbReference type="AlphaFoldDB" id="A0A1E4REX5"/>
<name>A0A1E4REX5_9ASCO</name>
<dbReference type="RefSeq" id="XP_020074885.1">
    <property type="nucleotide sequence ID" value="XM_020219361.1"/>
</dbReference>
<dbReference type="EMBL" id="KV454543">
    <property type="protein sequence ID" value="ODV65818.1"/>
    <property type="molecule type" value="Genomic_DNA"/>
</dbReference>